<protein>
    <recommendedName>
        <fullName evidence="1">Elp3/MiaA/NifB-like radical SAM core domain-containing protein</fullName>
    </recommendedName>
</protein>
<dbReference type="InterPro" id="IPR006638">
    <property type="entry name" value="Elp3/MiaA/NifB-like_rSAM"/>
</dbReference>
<dbReference type="PIRSF" id="PIRSF004954">
    <property type="entry name" value="Radical_SAM"/>
    <property type="match status" value="1"/>
</dbReference>
<evidence type="ECO:0000313" key="2">
    <source>
        <dbReference type="EMBL" id="KKT52265.1"/>
    </source>
</evidence>
<proteinExistence type="predicted"/>
<dbReference type="Proteomes" id="UP000034006">
    <property type="component" value="Unassembled WGS sequence"/>
</dbReference>
<accession>A0A0G1HZ73</accession>
<name>A0A0G1HZ73_9BACT</name>
<evidence type="ECO:0000259" key="1">
    <source>
        <dbReference type="SMART" id="SM00729"/>
    </source>
</evidence>
<dbReference type="AlphaFoldDB" id="A0A0G1HZ73"/>
<dbReference type="InterPro" id="IPR058240">
    <property type="entry name" value="rSAM_sf"/>
</dbReference>
<comment type="caution">
    <text evidence="2">The sequence shown here is derived from an EMBL/GenBank/DDBJ whole genome shotgun (WGS) entry which is preliminary data.</text>
</comment>
<dbReference type="STRING" id="1618387.UW44_C0003G0108"/>
<dbReference type="GO" id="GO:0003824">
    <property type="term" value="F:catalytic activity"/>
    <property type="evidence" value="ECO:0007669"/>
    <property type="project" value="InterPro"/>
</dbReference>
<dbReference type="EMBL" id="LCIH01000003">
    <property type="protein sequence ID" value="KKT52265.1"/>
    <property type="molecule type" value="Genomic_DNA"/>
</dbReference>
<organism evidence="2 3">
    <name type="scientific">Candidatus Collierbacteria bacterium GW2011_GWB2_44_22</name>
    <dbReference type="NCBI Taxonomy" id="1618387"/>
    <lineage>
        <taxon>Bacteria</taxon>
        <taxon>Candidatus Collieribacteriota</taxon>
    </lineage>
</organism>
<dbReference type="SMART" id="SM00729">
    <property type="entry name" value="Elp3"/>
    <property type="match status" value="1"/>
</dbReference>
<dbReference type="PATRIC" id="fig|1618387.3.peg.298"/>
<feature type="domain" description="Elp3/MiaA/NifB-like radical SAM core" evidence="1">
    <location>
        <begin position="59"/>
        <end position="287"/>
    </location>
</feature>
<dbReference type="GO" id="GO:0051536">
    <property type="term" value="F:iron-sulfur cluster binding"/>
    <property type="evidence" value="ECO:0007669"/>
    <property type="project" value="InterPro"/>
</dbReference>
<reference evidence="2 3" key="1">
    <citation type="journal article" date="2015" name="Nature">
        <title>rRNA introns, odd ribosomes, and small enigmatic genomes across a large radiation of phyla.</title>
        <authorList>
            <person name="Brown C.T."/>
            <person name="Hug L.A."/>
            <person name="Thomas B.C."/>
            <person name="Sharon I."/>
            <person name="Castelle C.J."/>
            <person name="Singh A."/>
            <person name="Wilkins M.J."/>
            <person name="Williams K.H."/>
            <person name="Banfield J.F."/>
        </authorList>
    </citation>
    <scope>NUCLEOTIDE SEQUENCE [LARGE SCALE GENOMIC DNA]</scope>
</reference>
<sequence length="386" mass="44056">MKYNYDDIKNPEKIALMRRDLTKLARGIRVSTIPEDASLTTPQSARDDQVLLGDKMVKRRRIVLLTPMCSAATCLMCPLPNEALDSKRRPIMPEEISAQFDSVMKDADDADFDLLTLYTNGNFFADAEVPPVSREHMYKLFKESKAKFLLVESLPQFLTREKMEEAKNIIGEKKLIVAIGLQSASDLTRAISVNTTTTRESFERAYALLKEFDFIIQAFLMIKPPFLTDDEAIEDAVKSIQYLHELGIQNPILCATRVAPNTVLALLSKEGKFRTPWLWTIIEVLKRSATQSPNAFPRVVISELRKESNADSEVPKNCDICSTRTVDAIERFNEDRNLEHLVSLDHECKEKYLKEKEKENKTVGQIPLEDRVSEFLEKHRLPESTI</sequence>
<dbReference type="SUPFAM" id="SSF102114">
    <property type="entry name" value="Radical SAM enzymes"/>
    <property type="match status" value="1"/>
</dbReference>
<dbReference type="InterPro" id="IPR005909">
    <property type="entry name" value="RaSEA"/>
</dbReference>
<evidence type="ECO:0000313" key="3">
    <source>
        <dbReference type="Proteomes" id="UP000034006"/>
    </source>
</evidence>
<gene>
    <name evidence="2" type="ORF">UW44_C0003G0108</name>
</gene>